<evidence type="ECO:0000256" key="4">
    <source>
        <dbReference type="ARBA" id="ARBA00022553"/>
    </source>
</evidence>
<dbReference type="RefSeq" id="WP_070742421.1">
    <property type="nucleotide sequence ID" value="NZ_MDZA01000099.1"/>
</dbReference>
<dbReference type="PANTHER" id="PTHR45339">
    <property type="entry name" value="HYBRID SIGNAL TRANSDUCTION HISTIDINE KINASE J"/>
    <property type="match status" value="1"/>
</dbReference>
<evidence type="ECO:0000256" key="8">
    <source>
        <dbReference type="ARBA" id="ARBA00022777"/>
    </source>
</evidence>
<dbReference type="Pfam" id="PF13188">
    <property type="entry name" value="PAS_8"/>
    <property type="match status" value="1"/>
</dbReference>
<evidence type="ECO:0000259" key="15">
    <source>
        <dbReference type="PROSITE" id="PS50110"/>
    </source>
</evidence>
<dbReference type="InterPro" id="IPR004358">
    <property type="entry name" value="Sig_transdc_His_kin-like_C"/>
</dbReference>
<dbReference type="SMART" id="SM00388">
    <property type="entry name" value="HisKA"/>
    <property type="match status" value="1"/>
</dbReference>
<evidence type="ECO:0000256" key="1">
    <source>
        <dbReference type="ARBA" id="ARBA00000085"/>
    </source>
</evidence>
<dbReference type="PROSITE" id="PS50113">
    <property type="entry name" value="PAC"/>
    <property type="match status" value="1"/>
</dbReference>
<keyword evidence="8" id="KW-0418">Kinase</keyword>
<dbReference type="GO" id="GO:0000155">
    <property type="term" value="F:phosphorelay sensor kinase activity"/>
    <property type="evidence" value="ECO:0007669"/>
    <property type="project" value="InterPro"/>
</dbReference>
<keyword evidence="7" id="KW-0547">Nucleotide-binding</keyword>
<accession>A0A1G1TJF5</accession>
<dbReference type="PROSITE" id="PS50110">
    <property type="entry name" value="RESPONSE_REGULATORY"/>
    <property type="match status" value="1"/>
</dbReference>
<evidence type="ECO:0000256" key="9">
    <source>
        <dbReference type="ARBA" id="ARBA00022840"/>
    </source>
</evidence>
<dbReference type="SUPFAM" id="SSF52172">
    <property type="entry name" value="CheY-like"/>
    <property type="match status" value="1"/>
</dbReference>
<evidence type="ECO:0000256" key="5">
    <source>
        <dbReference type="ARBA" id="ARBA00022679"/>
    </source>
</evidence>
<dbReference type="InterPro" id="IPR035965">
    <property type="entry name" value="PAS-like_dom_sf"/>
</dbReference>
<keyword evidence="11" id="KW-0902">Two-component regulatory system</keyword>
<dbReference type="EMBL" id="MDZA01000099">
    <property type="protein sequence ID" value="OGX90996.1"/>
    <property type="molecule type" value="Genomic_DNA"/>
</dbReference>
<keyword evidence="6" id="KW-0812">Transmembrane</keyword>
<dbReference type="Proteomes" id="UP000177506">
    <property type="component" value="Unassembled WGS sequence"/>
</dbReference>
<keyword evidence="5" id="KW-0808">Transferase</keyword>
<dbReference type="AlphaFoldDB" id="A0A1G1TJF5"/>
<evidence type="ECO:0000256" key="2">
    <source>
        <dbReference type="ARBA" id="ARBA00004370"/>
    </source>
</evidence>
<dbReference type="GO" id="GO:0016020">
    <property type="term" value="C:membrane"/>
    <property type="evidence" value="ECO:0007669"/>
    <property type="project" value="UniProtKB-SubCell"/>
</dbReference>
<dbReference type="SUPFAM" id="SSF47384">
    <property type="entry name" value="Homodimeric domain of signal transducing histidine kinase"/>
    <property type="match status" value="1"/>
</dbReference>
<sequence>MERTARVAAEARAAALEQQLAAAQRYEAQLTALVQHLPLGLLLADPEGRIQLLNAHFRELFRLPPGLPDDVPETVPIEGAFQDPAAFAARTWALHAAGQTAVNEAFVLADGRVVELDYLVLAGGRAGRLVCYRDVTARHRAAQQLREQELFYETVLTQVPVAVAVVDPAFRYVFVNPAVHPDPTVRAHMLGRTDAETGPDRHFPPAVIAQRRRAFDKLVRTRRAVSWEQTVTGGPHPGTTRYHLRPILGPDGQLQRVVGSGFDLTAHYRAEARVREQQAFLQVLVDALPSAVYVRGAAGRVTFRNAAFAALAARVPHLGAEKSPPAEAQLQQLRAWHRQVVATGQPVTAELALAMTTGEPAHLQVHKRPLRRADGRRDVLTVLTDVTALKHAQQRAEENARAKEDFLARMSHELRTPLNGVLGLAALLEKTPLAPLQRNYLRTMQQAGQHLLALVNDVLDLAALGAQPLRLARNPFSVNGALDAAAQAVGALAVQKGLSLVVEAAAPDPPQVLGDAYRLHQVLLNLLGNALKFTARGRVALGAAVVGESPAALTVRYWVQDTGVGIAPKQQEGIFAAFAQAGAGEAGAPPGGTGLGLAISEQLVHRMGGTLRISSAPGAGATFAFTLALPRAEAAAPPVPAPVAAADYAGLRGLRVLVAEDNPVNQWIVVTVLTQRGVAVEAVANGDEALALLETQAFDAALLDIRMPGLSGVEVARALRRHPDPQRARLPLVALTANAFTADRAAYLAAGMDACVPKPFTEADLCQQLLRLTRPRTGPE</sequence>
<keyword evidence="9" id="KW-0067">ATP-binding</keyword>
<dbReference type="InterPro" id="IPR011006">
    <property type="entry name" value="CheY-like_superfamily"/>
</dbReference>
<evidence type="ECO:0000256" key="11">
    <source>
        <dbReference type="ARBA" id="ARBA00023012"/>
    </source>
</evidence>
<dbReference type="Pfam" id="PF08448">
    <property type="entry name" value="PAS_4"/>
    <property type="match status" value="2"/>
</dbReference>
<dbReference type="SMART" id="SM00448">
    <property type="entry name" value="REC"/>
    <property type="match status" value="1"/>
</dbReference>
<dbReference type="InterPro" id="IPR005467">
    <property type="entry name" value="His_kinase_dom"/>
</dbReference>
<dbReference type="InterPro" id="IPR001789">
    <property type="entry name" value="Sig_transdc_resp-reg_receiver"/>
</dbReference>
<comment type="catalytic activity">
    <reaction evidence="1">
        <text>ATP + protein L-histidine = ADP + protein N-phospho-L-histidine.</text>
        <dbReference type="EC" id="2.7.13.3"/>
    </reaction>
</comment>
<dbReference type="SMART" id="SM00091">
    <property type="entry name" value="PAS"/>
    <property type="match status" value="3"/>
</dbReference>
<protein>
    <recommendedName>
        <fullName evidence="3">histidine kinase</fullName>
        <ecNumber evidence="3">2.7.13.3</ecNumber>
    </recommendedName>
</protein>
<evidence type="ECO:0000256" key="13">
    <source>
        <dbReference type="PROSITE-ProRule" id="PRU00169"/>
    </source>
</evidence>
<evidence type="ECO:0000256" key="6">
    <source>
        <dbReference type="ARBA" id="ARBA00022692"/>
    </source>
</evidence>
<evidence type="ECO:0000256" key="10">
    <source>
        <dbReference type="ARBA" id="ARBA00022989"/>
    </source>
</evidence>
<feature type="domain" description="Response regulatory" evidence="15">
    <location>
        <begin position="655"/>
        <end position="773"/>
    </location>
</feature>
<evidence type="ECO:0000259" key="14">
    <source>
        <dbReference type="PROSITE" id="PS50109"/>
    </source>
</evidence>
<gene>
    <name evidence="17" type="ORF">BEN49_05820</name>
</gene>
<keyword evidence="12" id="KW-0472">Membrane</keyword>
<comment type="caution">
    <text evidence="17">The sequence shown here is derived from an EMBL/GenBank/DDBJ whole genome shotgun (WGS) entry which is preliminary data.</text>
</comment>
<dbReference type="Gene3D" id="3.40.50.2300">
    <property type="match status" value="1"/>
</dbReference>
<dbReference type="InterPro" id="IPR003594">
    <property type="entry name" value="HATPase_dom"/>
</dbReference>
<feature type="domain" description="Histidine kinase" evidence="14">
    <location>
        <begin position="409"/>
        <end position="631"/>
    </location>
</feature>
<dbReference type="PROSITE" id="PS50109">
    <property type="entry name" value="HIS_KIN"/>
    <property type="match status" value="1"/>
</dbReference>
<evidence type="ECO:0000256" key="7">
    <source>
        <dbReference type="ARBA" id="ARBA00022741"/>
    </source>
</evidence>
<dbReference type="FunFam" id="1.10.287.130:FF:000004">
    <property type="entry name" value="Ethylene receptor 1"/>
    <property type="match status" value="1"/>
</dbReference>
<dbReference type="InterPro" id="IPR000014">
    <property type="entry name" value="PAS"/>
</dbReference>
<dbReference type="CDD" id="cd00082">
    <property type="entry name" value="HisKA"/>
    <property type="match status" value="1"/>
</dbReference>
<dbReference type="SUPFAM" id="SSF55785">
    <property type="entry name" value="PYP-like sensor domain (PAS domain)"/>
    <property type="match status" value="3"/>
</dbReference>
<evidence type="ECO:0000256" key="12">
    <source>
        <dbReference type="ARBA" id="ARBA00023136"/>
    </source>
</evidence>
<dbReference type="Gene3D" id="1.10.287.130">
    <property type="match status" value="1"/>
</dbReference>
<keyword evidence="10" id="KW-1133">Transmembrane helix</keyword>
<dbReference type="InterPro" id="IPR000700">
    <property type="entry name" value="PAS-assoc_C"/>
</dbReference>
<comment type="subcellular location">
    <subcellularLocation>
        <location evidence="2">Membrane</location>
    </subcellularLocation>
</comment>
<reference evidence="17 18" key="1">
    <citation type="submission" date="2016-08" db="EMBL/GenBank/DDBJ databases">
        <title>Hymenobacter coccineus sp. nov., Hymenobacter lapidarius sp. nov. and Hymenobacter glacialis sp. nov., isolated from Antarctic soil.</title>
        <authorList>
            <person name="Sedlacek I."/>
            <person name="Kralova S."/>
            <person name="Kyrova K."/>
            <person name="Maslanova I."/>
            <person name="Stankova E."/>
            <person name="Vrbovska V."/>
            <person name="Nemec M."/>
            <person name="Bartak M."/>
            <person name="Svec P."/>
            <person name="Busse H.-J."/>
            <person name="Pantucek R."/>
        </authorList>
    </citation>
    <scope>NUCLEOTIDE SEQUENCE [LARGE SCALE GENOMIC DNA]</scope>
    <source>
        <strain evidence="17 18">CCM 8649</strain>
    </source>
</reference>
<evidence type="ECO:0000313" key="17">
    <source>
        <dbReference type="EMBL" id="OGX90996.1"/>
    </source>
</evidence>
<dbReference type="OrthoDB" id="9797097at2"/>
<dbReference type="Gene3D" id="3.30.565.10">
    <property type="entry name" value="Histidine kinase-like ATPase, C-terminal domain"/>
    <property type="match status" value="1"/>
</dbReference>
<dbReference type="InterPro" id="IPR013656">
    <property type="entry name" value="PAS_4"/>
</dbReference>
<evidence type="ECO:0000256" key="3">
    <source>
        <dbReference type="ARBA" id="ARBA00012438"/>
    </source>
</evidence>
<name>A0A1G1TJF5_9BACT</name>
<dbReference type="SMART" id="SM00387">
    <property type="entry name" value="HATPase_c"/>
    <property type="match status" value="1"/>
</dbReference>
<dbReference type="InterPro" id="IPR036097">
    <property type="entry name" value="HisK_dim/P_sf"/>
</dbReference>
<dbReference type="EC" id="2.7.13.3" evidence="3"/>
<dbReference type="FunFam" id="3.30.565.10:FF:000010">
    <property type="entry name" value="Sensor histidine kinase RcsC"/>
    <property type="match status" value="1"/>
</dbReference>
<feature type="domain" description="PAC" evidence="16">
    <location>
        <begin position="347"/>
        <end position="398"/>
    </location>
</feature>
<proteinExistence type="predicted"/>
<dbReference type="Pfam" id="PF00512">
    <property type="entry name" value="HisKA"/>
    <property type="match status" value="1"/>
</dbReference>
<dbReference type="Gene3D" id="3.30.450.20">
    <property type="entry name" value="PAS domain"/>
    <property type="match status" value="3"/>
</dbReference>
<evidence type="ECO:0000259" key="16">
    <source>
        <dbReference type="PROSITE" id="PS50113"/>
    </source>
</evidence>
<feature type="modified residue" description="4-aspartylphosphate" evidence="13">
    <location>
        <position position="704"/>
    </location>
</feature>
<dbReference type="SUPFAM" id="SSF55874">
    <property type="entry name" value="ATPase domain of HSP90 chaperone/DNA topoisomerase II/histidine kinase"/>
    <property type="match status" value="1"/>
</dbReference>
<dbReference type="InterPro" id="IPR036890">
    <property type="entry name" value="HATPase_C_sf"/>
</dbReference>
<dbReference type="Pfam" id="PF00072">
    <property type="entry name" value="Response_reg"/>
    <property type="match status" value="1"/>
</dbReference>
<keyword evidence="18" id="KW-1185">Reference proteome</keyword>
<dbReference type="PRINTS" id="PR00344">
    <property type="entry name" value="BCTRLSENSOR"/>
</dbReference>
<dbReference type="PANTHER" id="PTHR45339:SF1">
    <property type="entry name" value="HYBRID SIGNAL TRANSDUCTION HISTIDINE KINASE J"/>
    <property type="match status" value="1"/>
</dbReference>
<dbReference type="GO" id="GO:0005524">
    <property type="term" value="F:ATP binding"/>
    <property type="evidence" value="ECO:0007669"/>
    <property type="project" value="UniProtKB-KW"/>
</dbReference>
<dbReference type="InterPro" id="IPR003661">
    <property type="entry name" value="HisK_dim/P_dom"/>
</dbReference>
<keyword evidence="4 13" id="KW-0597">Phosphoprotein</keyword>
<dbReference type="CDD" id="cd17546">
    <property type="entry name" value="REC_hyHK_CKI1_RcsC-like"/>
    <property type="match status" value="1"/>
</dbReference>
<organism evidence="17 18">
    <name type="scientific">Hymenobacter coccineus</name>
    <dbReference type="NCBI Taxonomy" id="1908235"/>
    <lineage>
        <taxon>Bacteria</taxon>
        <taxon>Pseudomonadati</taxon>
        <taxon>Bacteroidota</taxon>
        <taxon>Cytophagia</taxon>
        <taxon>Cytophagales</taxon>
        <taxon>Hymenobacteraceae</taxon>
        <taxon>Hymenobacter</taxon>
    </lineage>
</organism>
<dbReference type="Pfam" id="PF02518">
    <property type="entry name" value="HATPase_c"/>
    <property type="match status" value="1"/>
</dbReference>
<evidence type="ECO:0000313" key="18">
    <source>
        <dbReference type="Proteomes" id="UP000177506"/>
    </source>
</evidence>